<dbReference type="GO" id="GO:0005886">
    <property type="term" value="C:plasma membrane"/>
    <property type="evidence" value="ECO:0007669"/>
    <property type="project" value="UniProtKB-SubCell"/>
</dbReference>
<keyword evidence="8 9" id="KW-0131">Cell cycle</keyword>
<dbReference type="AlphaFoldDB" id="A0A0G0KAB8"/>
<dbReference type="InterPro" id="IPR003593">
    <property type="entry name" value="AAA+_ATPase"/>
</dbReference>
<keyword evidence="3 9" id="KW-1003">Cell membrane</keyword>
<evidence type="ECO:0000256" key="9">
    <source>
        <dbReference type="RuleBase" id="RU365094"/>
    </source>
</evidence>
<dbReference type="FunFam" id="3.40.50.300:FF:000056">
    <property type="entry name" value="Cell division ATP-binding protein FtsE"/>
    <property type="match status" value="1"/>
</dbReference>
<dbReference type="GO" id="GO:0022857">
    <property type="term" value="F:transmembrane transporter activity"/>
    <property type="evidence" value="ECO:0007669"/>
    <property type="project" value="TreeGrafter"/>
</dbReference>
<evidence type="ECO:0000256" key="7">
    <source>
        <dbReference type="ARBA" id="ARBA00023136"/>
    </source>
</evidence>
<comment type="subcellular location">
    <subcellularLocation>
        <location evidence="9">Cell membrane</location>
        <topology evidence="9">Peripheral membrane protein</topology>
        <orientation evidence="9">Cytoplasmic side</orientation>
    </subcellularLocation>
</comment>
<keyword evidence="5 9" id="KW-0547">Nucleotide-binding</keyword>
<dbReference type="Proteomes" id="UP000034591">
    <property type="component" value="Unassembled WGS sequence"/>
</dbReference>
<dbReference type="PROSITE" id="PS00211">
    <property type="entry name" value="ABC_TRANSPORTER_1"/>
    <property type="match status" value="1"/>
</dbReference>
<dbReference type="PANTHER" id="PTHR24220:SF470">
    <property type="entry name" value="CELL DIVISION ATP-BINDING PROTEIN FTSE"/>
    <property type="match status" value="1"/>
</dbReference>
<dbReference type="PANTHER" id="PTHR24220">
    <property type="entry name" value="IMPORT ATP-BINDING PROTEIN"/>
    <property type="match status" value="1"/>
</dbReference>
<evidence type="ECO:0000256" key="4">
    <source>
        <dbReference type="ARBA" id="ARBA00022618"/>
    </source>
</evidence>
<dbReference type="PROSITE" id="PS50893">
    <property type="entry name" value="ABC_TRANSPORTER_2"/>
    <property type="match status" value="1"/>
</dbReference>
<evidence type="ECO:0000256" key="6">
    <source>
        <dbReference type="ARBA" id="ARBA00022840"/>
    </source>
</evidence>
<dbReference type="GO" id="GO:0051301">
    <property type="term" value="P:cell division"/>
    <property type="evidence" value="ECO:0007669"/>
    <property type="project" value="UniProtKB-UniRule"/>
</dbReference>
<evidence type="ECO:0000313" key="11">
    <source>
        <dbReference type="EMBL" id="KKQ37541.1"/>
    </source>
</evidence>
<accession>A0A0G0KAB8</accession>
<dbReference type="Gene3D" id="3.40.50.300">
    <property type="entry name" value="P-loop containing nucleotide triphosphate hydrolases"/>
    <property type="match status" value="1"/>
</dbReference>
<keyword evidence="6 9" id="KW-0067">ATP-binding</keyword>
<comment type="caution">
    <text evidence="11">The sequence shown here is derived from an EMBL/GenBank/DDBJ whole genome shotgun (WGS) entry which is preliminary data.</text>
</comment>
<organism evidence="11 12">
    <name type="scientific">Candidatus Woesebacteria bacterium GW2011_GWA1_37_7</name>
    <dbReference type="NCBI Taxonomy" id="1618545"/>
    <lineage>
        <taxon>Bacteria</taxon>
        <taxon>Candidatus Woeseibacteriota</taxon>
    </lineage>
</organism>
<name>A0A0G0KAB8_9BACT</name>
<dbReference type="EMBL" id="LBTI01000016">
    <property type="protein sequence ID" value="KKQ37541.1"/>
    <property type="molecule type" value="Genomic_DNA"/>
</dbReference>
<dbReference type="InterPro" id="IPR027417">
    <property type="entry name" value="P-loop_NTPase"/>
</dbReference>
<dbReference type="InterPro" id="IPR005286">
    <property type="entry name" value="Cell_div_FtsE"/>
</dbReference>
<dbReference type="Pfam" id="PF00005">
    <property type="entry name" value="ABC_tran"/>
    <property type="match status" value="1"/>
</dbReference>
<dbReference type="GO" id="GO:0005524">
    <property type="term" value="F:ATP binding"/>
    <property type="evidence" value="ECO:0007669"/>
    <property type="project" value="UniProtKB-UniRule"/>
</dbReference>
<evidence type="ECO:0000256" key="5">
    <source>
        <dbReference type="ARBA" id="ARBA00022741"/>
    </source>
</evidence>
<keyword evidence="4 9" id="KW-0132">Cell division</keyword>
<keyword evidence="7 9" id="KW-0472">Membrane</keyword>
<evidence type="ECO:0000256" key="8">
    <source>
        <dbReference type="ARBA" id="ARBA00023306"/>
    </source>
</evidence>
<evidence type="ECO:0000256" key="1">
    <source>
        <dbReference type="ARBA" id="ARBA00005417"/>
    </source>
</evidence>
<dbReference type="InterPro" id="IPR017871">
    <property type="entry name" value="ABC_transporter-like_CS"/>
</dbReference>
<evidence type="ECO:0000259" key="10">
    <source>
        <dbReference type="PROSITE" id="PS50893"/>
    </source>
</evidence>
<dbReference type="SUPFAM" id="SSF52540">
    <property type="entry name" value="P-loop containing nucleoside triphosphate hydrolases"/>
    <property type="match status" value="1"/>
</dbReference>
<reference evidence="11 12" key="1">
    <citation type="journal article" date="2015" name="Nature">
        <title>rRNA introns, odd ribosomes, and small enigmatic genomes across a large radiation of phyla.</title>
        <authorList>
            <person name="Brown C.T."/>
            <person name="Hug L.A."/>
            <person name="Thomas B.C."/>
            <person name="Sharon I."/>
            <person name="Castelle C.J."/>
            <person name="Singh A."/>
            <person name="Wilkins M.J."/>
            <person name="Williams K.H."/>
            <person name="Banfield J.F."/>
        </authorList>
    </citation>
    <scope>NUCLEOTIDE SEQUENCE [LARGE SCALE GENOMIC DNA]</scope>
</reference>
<evidence type="ECO:0000313" key="12">
    <source>
        <dbReference type="Proteomes" id="UP000034591"/>
    </source>
</evidence>
<dbReference type="InterPro" id="IPR003439">
    <property type="entry name" value="ABC_transporter-like_ATP-bd"/>
</dbReference>
<evidence type="ECO:0000256" key="2">
    <source>
        <dbReference type="ARBA" id="ARBA00020019"/>
    </source>
</evidence>
<dbReference type="SMART" id="SM00382">
    <property type="entry name" value="AAA"/>
    <property type="match status" value="1"/>
</dbReference>
<dbReference type="InterPro" id="IPR015854">
    <property type="entry name" value="ABC_transpr_LolD-like"/>
</dbReference>
<protein>
    <recommendedName>
        <fullName evidence="2 9">Cell division ATP-binding protein FtsE</fullName>
    </recommendedName>
</protein>
<comment type="subunit">
    <text evidence="9">Homodimer. Forms a membrane-associated complex with FtsX.</text>
</comment>
<dbReference type="STRING" id="1618545.US53_C0016G0009"/>
<dbReference type="GO" id="GO:0016887">
    <property type="term" value="F:ATP hydrolysis activity"/>
    <property type="evidence" value="ECO:0007669"/>
    <property type="project" value="InterPro"/>
</dbReference>
<sequence>MLVFKNVTKKFGSIAALEDISFEVDKGDFVFITGPSGAGKTTLLKLILREISPDSGEIFLDDEDIGKLPLKKIPKLRQNMGVIFQDFKIIPEKTVAENVEVALAVIGLTNKEWKARVEHVLKLVGLSERSNLFPVQLSGGEIQRVSLARALVVNPKIILADEPTGNLDWSTADKIMDLLEKINEEGKTIIMATHHKLIIEKMKKRVIELEDGRIVNENSGNKSKSKKKESEE</sequence>
<feature type="domain" description="ABC transporter" evidence="10">
    <location>
        <begin position="2"/>
        <end position="232"/>
    </location>
</feature>
<gene>
    <name evidence="9" type="primary">ftsE</name>
    <name evidence="11" type="ORF">US53_C0016G0009</name>
</gene>
<comment type="function">
    <text evidence="9">Part of the ABC transporter FtsEX involved in cellular division.</text>
</comment>
<evidence type="ECO:0000256" key="3">
    <source>
        <dbReference type="ARBA" id="ARBA00022475"/>
    </source>
</evidence>
<proteinExistence type="inferred from homology"/>
<comment type="similarity">
    <text evidence="1 9">Belongs to the ABC transporter superfamily.</text>
</comment>
<dbReference type="NCBIfam" id="TIGR02673">
    <property type="entry name" value="FtsE"/>
    <property type="match status" value="1"/>
</dbReference>